<organism evidence="2 3">
    <name type="scientific">Anabarilius grahami</name>
    <name type="common">Kanglang fish</name>
    <name type="synonym">Barilius grahami</name>
    <dbReference type="NCBI Taxonomy" id="495550"/>
    <lineage>
        <taxon>Eukaryota</taxon>
        <taxon>Metazoa</taxon>
        <taxon>Chordata</taxon>
        <taxon>Craniata</taxon>
        <taxon>Vertebrata</taxon>
        <taxon>Euteleostomi</taxon>
        <taxon>Actinopterygii</taxon>
        <taxon>Neopterygii</taxon>
        <taxon>Teleostei</taxon>
        <taxon>Ostariophysi</taxon>
        <taxon>Cypriniformes</taxon>
        <taxon>Xenocyprididae</taxon>
        <taxon>Xenocypridinae</taxon>
        <taxon>Xenocypridinae incertae sedis</taxon>
        <taxon>Anabarilius</taxon>
    </lineage>
</organism>
<name>A0A3N0YC80_ANAGA</name>
<keyword evidence="1" id="KW-0732">Signal</keyword>
<gene>
    <name evidence="2" type="ORF">DPX16_21855</name>
</gene>
<dbReference type="OrthoDB" id="10061326at2759"/>
<dbReference type="Proteomes" id="UP000281406">
    <property type="component" value="Unassembled WGS sequence"/>
</dbReference>
<dbReference type="AlphaFoldDB" id="A0A3N0YC80"/>
<evidence type="ECO:0000256" key="1">
    <source>
        <dbReference type="SAM" id="SignalP"/>
    </source>
</evidence>
<feature type="signal peptide" evidence="1">
    <location>
        <begin position="1"/>
        <end position="19"/>
    </location>
</feature>
<keyword evidence="3" id="KW-1185">Reference proteome</keyword>
<accession>A0A3N0YC80</accession>
<sequence>MSDTLQMALALSALGLLLVEEEKKKRMRKIRRKRTKWVKPWILQRQAQELISPIIQRTNTNYRDCISVGEHLMITLRFLATECCEVYMAGIDQEGQDHDTVPGRWREDPGLQQASLPRTTNSTTHAKRLRDKLCQYFNSDTGAVPFQWGKI</sequence>
<evidence type="ECO:0000313" key="3">
    <source>
        <dbReference type="Proteomes" id="UP000281406"/>
    </source>
</evidence>
<comment type="caution">
    <text evidence="2">The sequence shown here is derived from an EMBL/GenBank/DDBJ whole genome shotgun (WGS) entry which is preliminary data.</text>
</comment>
<protein>
    <submittedName>
        <fullName evidence="2">Uncharacterized protein</fullName>
    </submittedName>
</protein>
<reference evidence="2 3" key="1">
    <citation type="submission" date="2018-10" db="EMBL/GenBank/DDBJ databases">
        <title>Genome assembly for a Yunnan-Guizhou Plateau 3E fish, Anabarilius grahami (Regan), and its evolutionary and genetic applications.</title>
        <authorList>
            <person name="Jiang W."/>
        </authorList>
    </citation>
    <scope>NUCLEOTIDE SEQUENCE [LARGE SCALE GENOMIC DNA]</scope>
    <source>
        <strain evidence="2">AG-KIZ</strain>
        <tissue evidence="2">Muscle</tissue>
    </source>
</reference>
<evidence type="ECO:0000313" key="2">
    <source>
        <dbReference type="EMBL" id="ROL43694.1"/>
    </source>
</evidence>
<feature type="chain" id="PRO_5018274677" evidence="1">
    <location>
        <begin position="20"/>
        <end position="151"/>
    </location>
</feature>
<proteinExistence type="predicted"/>
<dbReference type="EMBL" id="RJVU01047291">
    <property type="protein sequence ID" value="ROL43694.1"/>
    <property type="molecule type" value="Genomic_DNA"/>
</dbReference>